<dbReference type="GO" id="GO:0005509">
    <property type="term" value="F:calcium ion binding"/>
    <property type="evidence" value="ECO:0007669"/>
    <property type="project" value="TreeGrafter"/>
</dbReference>
<evidence type="ECO:0000313" key="6">
    <source>
        <dbReference type="Proteomes" id="UP000324974"/>
    </source>
</evidence>
<keyword evidence="3" id="KW-0479">Metal-binding</keyword>
<dbReference type="EMBL" id="CP042425">
    <property type="protein sequence ID" value="QEL15045.1"/>
    <property type="molecule type" value="Genomic_DNA"/>
</dbReference>
<name>A0A5C1A935_9BACT</name>
<dbReference type="InterPro" id="IPR005511">
    <property type="entry name" value="SMP-30"/>
</dbReference>
<reference evidence="6" key="1">
    <citation type="submission" date="2019-08" db="EMBL/GenBank/DDBJ databases">
        <title>Limnoglobus roseus gen. nov., sp. nov., a novel freshwater planctomycete with a giant genome from the family Gemmataceae.</title>
        <authorList>
            <person name="Kulichevskaya I.S."/>
            <person name="Naumoff D.G."/>
            <person name="Miroshnikov K."/>
            <person name="Ivanova A."/>
            <person name="Philippov D.A."/>
            <person name="Hakobyan A."/>
            <person name="Rijpstra I.C."/>
            <person name="Sinninghe Damste J.S."/>
            <person name="Liesack W."/>
            <person name="Dedysh S.N."/>
        </authorList>
    </citation>
    <scope>NUCLEOTIDE SEQUENCE [LARGE SCALE GENOMIC DNA]</scope>
    <source>
        <strain evidence="6">PX52</strain>
    </source>
</reference>
<dbReference type="GO" id="GO:0019853">
    <property type="term" value="P:L-ascorbic acid biosynthetic process"/>
    <property type="evidence" value="ECO:0007669"/>
    <property type="project" value="TreeGrafter"/>
</dbReference>
<keyword evidence="3" id="KW-0862">Zinc</keyword>
<dbReference type="PRINTS" id="PR01790">
    <property type="entry name" value="SMP30FAMILY"/>
</dbReference>
<dbReference type="AlphaFoldDB" id="A0A5C1A935"/>
<evidence type="ECO:0000313" key="5">
    <source>
        <dbReference type="EMBL" id="QEL15045.1"/>
    </source>
</evidence>
<evidence type="ECO:0000256" key="3">
    <source>
        <dbReference type="PIRSR" id="PIRSR605511-2"/>
    </source>
</evidence>
<feature type="binding site" evidence="3">
    <location>
        <position position="214"/>
    </location>
    <ligand>
        <name>a divalent metal cation</name>
        <dbReference type="ChEBI" id="CHEBI:60240"/>
    </ligand>
</feature>
<keyword evidence="6" id="KW-1185">Reference proteome</keyword>
<evidence type="ECO:0000259" key="4">
    <source>
        <dbReference type="Pfam" id="PF08450"/>
    </source>
</evidence>
<protein>
    <recommendedName>
        <fullName evidence="4">SMP-30/Gluconolactonase/LRE-like region domain-containing protein</fullName>
    </recommendedName>
</protein>
<feature type="binding site" evidence="3">
    <location>
        <position position="164"/>
    </location>
    <ligand>
        <name>a divalent metal cation</name>
        <dbReference type="ChEBI" id="CHEBI:60240"/>
    </ligand>
</feature>
<sequence>MITNSARLLVAGDVEEDKFLPEGPRTMSLFGRPAIIWVNIQTAADSPRGAVHAFFFGTGERRRWKLPARPGFVFPTDAPDTVLVGLEKAVGTLNLTNGLWTPFVKLPDDNPRTIINDGEIVPGGRAIVFGTKDVNFADPIAHLYLFTLPDHRLTVLAEGQTCSNGKVFADGGRTLFDIDTPRKVVTRYHLDVNARTLTDAGIAIDLRLHEAYPDGMCDAGDGTVVIAFFNGSRGGNGVAERYCLDTGERLEQWQTPGSPRVTCPLLCERDGGVKLILTTATEGMPGDQRADSLYAGHLFIADTSLRGVPPAEIVRL</sequence>
<accession>A0A5C1A935</accession>
<dbReference type="GO" id="GO:0004341">
    <property type="term" value="F:gluconolactonase activity"/>
    <property type="evidence" value="ECO:0007669"/>
    <property type="project" value="TreeGrafter"/>
</dbReference>
<dbReference type="RefSeq" id="WP_149109893.1">
    <property type="nucleotide sequence ID" value="NZ_CP042425.1"/>
</dbReference>
<proteinExistence type="inferred from homology"/>
<feature type="domain" description="SMP-30/Gluconolactonase/LRE-like region" evidence="4">
    <location>
        <begin position="20"/>
        <end position="280"/>
    </location>
</feature>
<comment type="similarity">
    <text evidence="1">Belongs to the SMP-30/CGR1 family.</text>
</comment>
<dbReference type="PANTHER" id="PTHR10907">
    <property type="entry name" value="REGUCALCIN"/>
    <property type="match status" value="1"/>
</dbReference>
<dbReference type="PANTHER" id="PTHR10907:SF47">
    <property type="entry name" value="REGUCALCIN"/>
    <property type="match status" value="1"/>
</dbReference>
<dbReference type="InterPro" id="IPR013658">
    <property type="entry name" value="SGL"/>
</dbReference>
<dbReference type="OrthoDB" id="261885at2"/>
<dbReference type="Proteomes" id="UP000324974">
    <property type="component" value="Chromosome"/>
</dbReference>
<feature type="binding site" evidence="3">
    <location>
        <position position="116"/>
    </location>
    <ligand>
        <name>substrate</name>
    </ligand>
</feature>
<dbReference type="Gene3D" id="2.120.10.30">
    <property type="entry name" value="TolB, C-terminal domain"/>
    <property type="match status" value="1"/>
</dbReference>
<evidence type="ECO:0000256" key="2">
    <source>
        <dbReference type="PIRSR" id="PIRSR605511-1"/>
    </source>
</evidence>
<feature type="active site" description="Proton donor/acceptor" evidence="2">
    <location>
        <position position="214"/>
    </location>
</feature>
<comment type="cofactor">
    <cofactor evidence="3">
        <name>Zn(2+)</name>
        <dbReference type="ChEBI" id="CHEBI:29105"/>
    </cofactor>
    <text evidence="3">Binds 1 divalent metal cation per subunit.</text>
</comment>
<dbReference type="KEGG" id="lrs:PX52LOC_01951"/>
<dbReference type="InterPro" id="IPR011042">
    <property type="entry name" value="6-blade_b-propeller_TolB-like"/>
</dbReference>
<dbReference type="SUPFAM" id="SSF63829">
    <property type="entry name" value="Calcium-dependent phosphotriesterase"/>
    <property type="match status" value="1"/>
</dbReference>
<gene>
    <name evidence="5" type="ORF">PX52LOC_01951</name>
</gene>
<organism evidence="5 6">
    <name type="scientific">Limnoglobus roseus</name>
    <dbReference type="NCBI Taxonomy" id="2598579"/>
    <lineage>
        <taxon>Bacteria</taxon>
        <taxon>Pseudomonadati</taxon>
        <taxon>Planctomycetota</taxon>
        <taxon>Planctomycetia</taxon>
        <taxon>Gemmatales</taxon>
        <taxon>Gemmataceae</taxon>
        <taxon>Limnoglobus</taxon>
    </lineage>
</organism>
<evidence type="ECO:0000256" key="1">
    <source>
        <dbReference type="ARBA" id="ARBA00008853"/>
    </source>
</evidence>
<dbReference type="Pfam" id="PF08450">
    <property type="entry name" value="SGL"/>
    <property type="match status" value="1"/>
</dbReference>